<evidence type="ECO:0000256" key="4">
    <source>
        <dbReference type="ARBA" id="ARBA00022912"/>
    </source>
</evidence>
<dbReference type="InterPro" id="IPR036196">
    <property type="entry name" value="Ptyr_pPase_sf"/>
</dbReference>
<dbReference type="InterPro" id="IPR023485">
    <property type="entry name" value="Ptyr_pPase"/>
</dbReference>
<gene>
    <name evidence="7" type="ORF">FEA48_17230</name>
</gene>
<evidence type="ECO:0000256" key="2">
    <source>
        <dbReference type="ARBA" id="ARBA00013064"/>
    </source>
</evidence>
<keyword evidence="3" id="KW-0378">Hydrolase</keyword>
<dbReference type="Proteomes" id="UP000307510">
    <property type="component" value="Unassembled WGS sequence"/>
</dbReference>
<dbReference type="RefSeq" id="WP_138214924.1">
    <property type="nucleotide sequence ID" value="NZ_VASG01000005.1"/>
</dbReference>
<dbReference type="EMBL" id="VASG01000005">
    <property type="protein sequence ID" value="TLP72049.1"/>
    <property type="molecule type" value="Genomic_DNA"/>
</dbReference>
<dbReference type="PRINTS" id="PR00719">
    <property type="entry name" value="LMWPTPASE"/>
</dbReference>
<organism evidence="7 8">
    <name type="scientific">Pseudomonas nitroreducens</name>
    <dbReference type="NCBI Taxonomy" id="46680"/>
    <lineage>
        <taxon>Bacteria</taxon>
        <taxon>Pseudomonadati</taxon>
        <taxon>Pseudomonadota</taxon>
        <taxon>Gammaproteobacteria</taxon>
        <taxon>Pseudomonadales</taxon>
        <taxon>Pseudomonadaceae</taxon>
        <taxon>Pseudomonas</taxon>
    </lineage>
</organism>
<feature type="domain" description="Phosphotyrosine protein phosphatase I" evidence="6">
    <location>
        <begin position="1"/>
        <end position="149"/>
    </location>
</feature>
<feature type="active site" description="Nucleophile" evidence="5">
    <location>
        <position position="7"/>
    </location>
</feature>
<sequence length="154" mass="17283">MKVLFVCLGNICRSPTAEGVFRHKVREAGLENRIEIDSAGTGDWHVGKAPDTRTRAAALRRGYDLSDLRARQVNAADFSRYDLVLAMDNANLRDLKHLRGSSGKAELDLFLRRYELEIDEVPDPYYGGEDGFEQVLDLVERACDGLLTEVKGRL</sequence>
<reference evidence="8" key="2">
    <citation type="submission" date="2019-06" db="EMBL/GenBank/DDBJ databases">
        <title>AzeR, a transcriptional regulator that responds to azelaic acid in Pseudomonas nitroreducens.</title>
        <authorList>
            <person name="Bez C."/>
            <person name="Javvadi S.G."/>
            <person name="Bertani I."/>
            <person name="Devescovi G."/>
            <person name="Studholme D.J."/>
            <person name="Geller A."/>
            <person name="Levy A."/>
            <person name="Venturi V."/>
        </authorList>
    </citation>
    <scope>NUCLEOTIDE SEQUENCE [LARGE SCALE GENOMIC DNA]</scope>
    <source>
        <strain evidence="8">DSM 9128</strain>
    </source>
</reference>
<accession>A0A5R9A037</accession>
<reference evidence="7 8" key="1">
    <citation type="submission" date="2019-05" db="EMBL/GenBank/DDBJ databases">
        <authorList>
            <person name="Moore K."/>
            <person name="O'Neill P."/>
            <person name="Farbos A."/>
            <person name="Studholme D.J."/>
        </authorList>
    </citation>
    <scope>NUCLEOTIDE SEQUENCE [LARGE SCALE GENOMIC DNA]</scope>
    <source>
        <strain evidence="7 8">DSM 9128</strain>
    </source>
</reference>
<feature type="active site" description="Proton donor" evidence="5">
    <location>
        <position position="123"/>
    </location>
</feature>
<dbReference type="AlphaFoldDB" id="A0A5R9A037"/>
<dbReference type="PANTHER" id="PTHR11717">
    <property type="entry name" value="LOW MOLECULAR WEIGHT PROTEIN TYROSINE PHOSPHATASE"/>
    <property type="match status" value="1"/>
</dbReference>
<dbReference type="InterPro" id="IPR017867">
    <property type="entry name" value="Tyr_phospatase_low_mol_wt"/>
</dbReference>
<comment type="similarity">
    <text evidence="1">Belongs to the low molecular weight phosphotyrosine protein phosphatase family.</text>
</comment>
<evidence type="ECO:0000313" key="8">
    <source>
        <dbReference type="Proteomes" id="UP000307510"/>
    </source>
</evidence>
<keyword evidence="4" id="KW-0904">Protein phosphatase</keyword>
<name>A0A5R9A037_PSENT</name>
<dbReference type="FunFam" id="3.40.50.2300:FF:000113">
    <property type="entry name" value="Low molecular weight protein-tyrosine-phosphatase"/>
    <property type="match status" value="1"/>
</dbReference>
<evidence type="ECO:0000256" key="1">
    <source>
        <dbReference type="ARBA" id="ARBA00011063"/>
    </source>
</evidence>
<proteinExistence type="inferred from homology"/>
<comment type="caution">
    <text evidence="7">The sequence shown here is derived from an EMBL/GenBank/DDBJ whole genome shotgun (WGS) entry which is preliminary data.</text>
</comment>
<evidence type="ECO:0000259" key="6">
    <source>
        <dbReference type="SMART" id="SM00226"/>
    </source>
</evidence>
<feature type="active site" description="Nucleophile" evidence="5">
    <location>
        <position position="13"/>
    </location>
</feature>
<dbReference type="Pfam" id="PF01451">
    <property type="entry name" value="LMWPc"/>
    <property type="match status" value="1"/>
</dbReference>
<dbReference type="EC" id="3.1.3.48" evidence="2"/>
<dbReference type="InterPro" id="IPR050438">
    <property type="entry name" value="LMW_PTPase"/>
</dbReference>
<dbReference type="SMART" id="SM00226">
    <property type="entry name" value="LMWPc"/>
    <property type="match status" value="1"/>
</dbReference>
<dbReference type="PANTHER" id="PTHR11717:SF7">
    <property type="entry name" value="LOW MOLECULAR WEIGHT PHOSPHOTYROSINE PROTEIN PHOSPHATASE"/>
    <property type="match status" value="1"/>
</dbReference>
<evidence type="ECO:0000313" key="7">
    <source>
        <dbReference type="EMBL" id="TLP72049.1"/>
    </source>
</evidence>
<dbReference type="Gene3D" id="3.40.50.2300">
    <property type="match status" value="1"/>
</dbReference>
<dbReference type="CDD" id="cd16343">
    <property type="entry name" value="LMWPTP"/>
    <property type="match status" value="1"/>
</dbReference>
<dbReference type="GO" id="GO:0004725">
    <property type="term" value="F:protein tyrosine phosphatase activity"/>
    <property type="evidence" value="ECO:0007669"/>
    <property type="project" value="UniProtKB-EC"/>
</dbReference>
<protein>
    <recommendedName>
        <fullName evidence="2">protein-tyrosine-phosphatase</fullName>
        <ecNumber evidence="2">3.1.3.48</ecNumber>
    </recommendedName>
</protein>
<evidence type="ECO:0000256" key="3">
    <source>
        <dbReference type="ARBA" id="ARBA00022801"/>
    </source>
</evidence>
<evidence type="ECO:0000256" key="5">
    <source>
        <dbReference type="PIRSR" id="PIRSR617867-1"/>
    </source>
</evidence>
<dbReference type="SUPFAM" id="SSF52788">
    <property type="entry name" value="Phosphotyrosine protein phosphatases I"/>
    <property type="match status" value="1"/>
</dbReference>